<reference evidence="2 3" key="1">
    <citation type="submission" date="2019-06" db="EMBL/GenBank/DDBJ databases">
        <title>Sequencing the genomes of 1000 actinobacteria strains.</title>
        <authorList>
            <person name="Klenk H.-P."/>
        </authorList>
    </citation>
    <scope>NUCLEOTIDE SEQUENCE [LARGE SCALE GENOMIC DNA]</scope>
    <source>
        <strain evidence="2 3">DSM 44826</strain>
    </source>
</reference>
<feature type="compositionally biased region" description="Pro residues" evidence="1">
    <location>
        <begin position="1"/>
        <end position="24"/>
    </location>
</feature>
<evidence type="ECO:0000313" key="2">
    <source>
        <dbReference type="EMBL" id="TWG01552.1"/>
    </source>
</evidence>
<proteinExistence type="predicted"/>
<accession>A0A561UQB3</accession>
<gene>
    <name evidence="2" type="ORF">FHX73_115453</name>
</gene>
<organism evidence="2 3">
    <name type="scientific">Kitasatospora viridis</name>
    <dbReference type="NCBI Taxonomy" id="281105"/>
    <lineage>
        <taxon>Bacteria</taxon>
        <taxon>Bacillati</taxon>
        <taxon>Actinomycetota</taxon>
        <taxon>Actinomycetes</taxon>
        <taxon>Kitasatosporales</taxon>
        <taxon>Streptomycetaceae</taxon>
        <taxon>Kitasatospora</taxon>
    </lineage>
</organism>
<feature type="region of interest" description="Disordered" evidence="1">
    <location>
        <begin position="1"/>
        <end position="25"/>
    </location>
</feature>
<evidence type="ECO:0000313" key="3">
    <source>
        <dbReference type="Proteomes" id="UP000317940"/>
    </source>
</evidence>
<comment type="caution">
    <text evidence="2">The sequence shown here is derived from an EMBL/GenBank/DDBJ whole genome shotgun (WGS) entry which is preliminary data.</text>
</comment>
<name>A0A561UQB3_9ACTN</name>
<keyword evidence="3" id="KW-1185">Reference proteome</keyword>
<dbReference type="Proteomes" id="UP000317940">
    <property type="component" value="Unassembled WGS sequence"/>
</dbReference>
<protein>
    <submittedName>
        <fullName evidence="2">Uncharacterized protein</fullName>
    </submittedName>
</protein>
<sequence length="268" mass="28507">MTPASGPVPAPVPTPIPVPAPTPDPRARDLARDFADMAELVGPLVLPDGASRSVLSALETARELVRHSYYRYEFATVAVTHGLLGLEQALRERLGGDGTPQELIARAVGAELFGAGLGAELDRAHRLRERIALGEVTSGALTPSAAVGILRTVYAAVGALTGPVAVPPPQEQLTRLWQEHRRAPFPASFLGVDLAGVELVLLDADLTGLVQRELDGGLDDDGLDALWECLAGADRILPLINEEYCARYFTRLRTVARLAAARHIPSAI</sequence>
<evidence type="ECO:0000256" key="1">
    <source>
        <dbReference type="SAM" id="MobiDB-lite"/>
    </source>
</evidence>
<dbReference type="EMBL" id="VIWT01000001">
    <property type="protein sequence ID" value="TWG01552.1"/>
    <property type="molecule type" value="Genomic_DNA"/>
</dbReference>
<dbReference type="AlphaFoldDB" id="A0A561UQB3"/>